<accession>A0AAD7NER5</accession>
<protein>
    <submittedName>
        <fullName evidence="1">Uncharacterized protein</fullName>
    </submittedName>
</protein>
<name>A0AAD7NER5_9AGAR</name>
<keyword evidence="2" id="KW-1185">Reference proteome</keyword>
<evidence type="ECO:0000313" key="1">
    <source>
        <dbReference type="EMBL" id="KAJ7757601.1"/>
    </source>
</evidence>
<proteinExistence type="predicted"/>
<gene>
    <name evidence="1" type="ORF">B0H16DRAFT_1824000</name>
</gene>
<comment type="caution">
    <text evidence="1">The sequence shown here is derived from an EMBL/GenBank/DDBJ whole genome shotgun (WGS) entry which is preliminary data.</text>
</comment>
<dbReference type="Proteomes" id="UP001215598">
    <property type="component" value="Unassembled WGS sequence"/>
</dbReference>
<dbReference type="EMBL" id="JARKIB010000044">
    <property type="protein sequence ID" value="KAJ7757601.1"/>
    <property type="molecule type" value="Genomic_DNA"/>
</dbReference>
<reference evidence="1" key="1">
    <citation type="submission" date="2023-03" db="EMBL/GenBank/DDBJ databases">
        <title>Massive genome expansion in bonnet fungi (Mycena s.s.) driven by repeated elements and novel gene families across ecological guilds.</title>
        <authorList>
            <consortium name="Lawrence Berkeley National Laboratory"/>
            <person name="Harder C.B."/>
            <person name="Miyauchi S."/>
            <person name="Viragh M."/>
            <person name="Kuo A."/>
            <person name="Thoen E."/>
            <person name="Andreopoulos B."/>
            <person name="Lu D."/>
            <person name="Skrede I."/>
            <person name="Drula E."/>
            <person name="Henrissat B."/>
            <person name="Morin E."/>
            <person name="Kohler A."/>
            <person name="Barry K."/>
            <person name="LaButti K."/>
            <person name="Morin E."/>
            <person name="Salamov A."/>
            <person name="Lipzen A."/>
            <person name="Mereny Z."/>
            <person name="Hegedus B."/>
            <person name="Baldrian P."/>
            <person name="Stursova M."/>
            <person name="Weitz H."/>
            <person name="Taylor A."/>
            <person name="Grigoriev I.V."/>
            <person name="Nagy L.G."/>
            <person name="Martin F."/>
            <person name="Kauserud H."/>
        </authorList>
    </citation>
    <scope>NUCLEOTIDE SEQUENCE</scope>
    <source>
        <strain evidence="1">CBHHK182m</strain>
    </source>
</reference>
<dbReference type="AlphaFoldDB" id="A0AAD7NER5"/>
<organism evidence="1 2">
    <name type="scientific">Mycena metata</name>
    <dbReference type="NCBI Taxonomy" id="1033252"/>
    <lineage>
        <taxon>Eukaryota</taxon>
        <taxon>Fungi</taxon>
        <taxon>Dikarya</taxon>
        <taxon>Basidiomycota</taxon>
        <taxon>Agaricomycotina</taxon>
        <taxon>Agaricomycetes</taxon>
        <taxon>Agaricomycetidae</taxon>
        <taxon>Agaricales</taxon>
        <taxon>Marasmiineae</taxon>
        <taxon>Mycenaceae</taxon>
        <taxon>Mycena</taxon>
    </lineage>
</organism>
<evidence type="ECO:0000313" key="2">
    <source>
        <dbReference type="Proteomes" id="UP001215598"/>
    </source>
</evidence>
<sequence>MSLASQILLRPRPPMTTVGTAWIPCGLEYAPIHLSHQDPPLEVKEWDLLDFNCSITLDKYLVEYHQDILPLPYLDDSVDICTLYVQLKSGAHSEYVEKLVDYRRCTMEEMLGWWRSLPSNAPVRAAIPLKYAKLDGEDLAQQLSEPGMLLMDDNALELKSWGYLFRKVDDWLVRHWTPYQERIYQRHSEPHSMCTAEYRLFYHETSKLLRSLALRARDAINKPSLDSADISLDDIDGI</sequence>